<dbReference type="PANTHER" id="PTHR27005">
    <property type="entry name" value="WALL-ASSOCIATED RECEPTOR KINASE-LIKE 21"/>
    <property type="match status" value="1"/>
</dbReference>
<dbReference type="PANTHER" id="PTHR27005:SF188">
    <property type="entry name" value="INACTIVE SERINE_THREONINE-PROTEIN KINASE ZRK12-RELATED"/>
    <property type="match status" value="1"/>
</dbReference>
<accession>A0ABC8L9I7</accession>
<dbReference type="InterPro" id="IPR011009">
    <property type="entry name" value="Kinase-like_dom_sf"/>
</dbReference>
<dbReference type="Gene3D" id="3.30.200.20">
    <property type="entry name" value="Phosphorylase Kinase, domain 1"/>
    <property type="match status" value="1"/>
</dbReference>
<dbReference type="AlphaFoldDB" id="A0ABC8L9I7"/>
<dbReference type="InterPro" id="IPR001245">
    <property type="entry name" value="Ser-Thr/Tyr_kinase_cat_dom"/>
</dbReference>
<keyword evidence="5" id="KW-1185">Reference proteome</keyword>
<keyword evidence="2" id="KW-0067">ATP-binding</keyword>
<dbReference type="FunFam" id="3.30.200.20:FF:000515">
    <property type="entry name" value="Inactive serine/threonine-protein kinase"/>
    <property type="match status" value="1"/>
</dbReference>
<evidence type="ECO:0000313" key="5">
    <source>
        <dbReference type="Proteomes" id="UP001642260"/>
    </source>
</evidence>
<dbReference type="Gene3D" id="1.10.510.10">
    <property type="entry name" value="Transferase(Phosphotransferase) domain 1"/>
    <property type="match status" value="1"/>
</dbReference>
<dbReference type="InterPro" id="IPR045274">
    <property type="entry name" value="WAK-like"/>
</dbReference>
<dbReference type="Proteomes" id="UP001642260">
    <property type="component" value="Unassembled WGS sequence"/>
</dbReference>
<dbReference type="GO" id="GO:0009266">
    <property type="term" value="P:response to temperature stimulus"/>
    <property type="evidence" value="ECO:0007669"/>
    <property type="project" value="UniProtKB-ARBA"/>
</dbReference>
<name>A0ABC8L9I7_ERUVS</name>
<dbReference type="SUPFAM" id="SSF56112">
    <property type="entry name" value="Protein kinase-like (PK-like)"/>
    <property type="match status" value="1"/>
</dbReference>
<dbReference type="GO" id="GO:0005524">
    <property type="term" value="F:ATP binding"/>
    <property type="evidence" value="ECO:0007669"/>
    <property type="project" value="UniProtKB-KW"/>
</dbReference>
<proteinExistence type="predicted"/>
<feature type="domain" description="Protein kinase" evidence="3">
    <location>
        <begin position="14"/>
        <end position="351"/>
    </location>
</feature>
<keyword evidence="1" id="KW-0547">Nucleotide-binding</keyword>
<dbReference type="EMBL" id="CAKOAT010475153">
    <property type="protein sequence ID" value="CAH8378127.1"/>
    <property type="molecule type" value="Genomic_DNA"/>
</dbReference>
<dbReference type="PROSITE" id="PS50011">
    <property type="entry name" value="PROTEIN_KINASE_DOM"/>
    <property type="match status" value="1"/>
</dbReference>
<sequence length="351" mass="40548">MDCWKKNKKSRVVVKKQSLVQEGGREEILLEELIKCCDGKSNPIKFFSADQILKATKSFSKCSLVLELFDHERWYSGTLDNHRKILVKKLWRTQASNPQGFFPEVRDIAISSMVSGHKNFVKLVGCCLETEVPVMVYYVERKQYCRIDLEKIVSWEKRVKIAEEIATALAYLHTAFSRPFVYSNMDIRNIFLDEDGVAKLGDFSNCVSIPRGETYVKLGYVRGAYDYIDDDYMNSGVVSQKTDAFGFGVLMQKLLTGEERFRELYGRKNWKTLSKRRFPRCLSRSIEEGRFDEIVDSNMLGKIGEDAEKERFQMEAFLVLSERCIGVRGEVPNMVQVVKELKRYPSSSFVL</sequence>
<comment type="caution">
    <text evidence="4">The sequence shown here is derived from an EMBL/GenBank/DDBJ whole genome shotgun (WGS) entry which is preliminary data.</text>
</comment>
<dbReference type="InterPro" id="IPR000719">
    <property type="entry name" value="Prot_kinase_dom"/>
</dbReference>
<gene>
    <name evidence="4" type="ORF">ERUC_LOCUS32682</name>
</gene>
<reference evidence="4 5" key="1">
    <citation type="submission" date="2022-03" db="EMBL/GenBank/DDBJ databases">
        <authorList>
            <person name="Macdonald S."/>
            <person name="Ahmed S."/>
            <person name="Newling K."/>
        </authorList>
    </citation>
    <scope>NUCLEOTIDE SEQUENCE [LARGE SCALE GENOMIC DNA]</scope>
</reference>
<protein>
    <recommendedName>
        <fullName evidence="3">Protein kinase domain-containing protein</fullName>
    </recommendedName>
</protein>
<evidence type="ECO:0000313" key="4">
    <source>
        <dbReference type="EMBL" id="CAH8378127.1"/>
    </source>
</evidence>
<evidence type="ECO:0000259" key="3">
    <source>
        <dbReference type="PROSITE" id="PS50011"/>
    </source>
</evidence>
<organism evidence="4 5">
    <name type="scientific">Eruca vesicaria subsp. sativa</name>
    <name type="common">Garden rocket</name>
    <name type="synonym">Eruca sativa</name>
    <dbReference type="NCBI Taxonomy" id="29727"/>
    <lineage>
        <taxon>Eukaryota</taxon>
        <taxon>Viridiplantae</taxon>
        <taxon>Streptophyta</taxon>
        <taxon>Embryophyta</taxon>
        <taxon>Tracheophyta</taxon>
        <taxon>Spermatophyta</taxon>
        <taxon>Magnoliopsida</taxon>
        <taxon>eudicotyledons</taxon>
        <taxon>Gunneridae</taxon>
        <taxon>Pentapetalae</taxon>
        <taxon>rosids</taxon>
        <taxon>malvids</taxon>
        <taxon>Brassicales</taxon>
        <taxon>Brassicaceae</taxon>
        <taxon>Brassiceae</taxon>
        <taxon>Eruca</taxon>
    </lineage>
</organism>
<evidence type="ECO:0000256" key="2">
    <source>
        <dbReference type="ARBA" id="ARBA00022840"/>
    </source>
</evidence>
<dbReference type="Pfam" id="PF07714">
    <property type="entry name" value="PK_Tyr_Ser-Thr"/>
    <property type="match status" value="1"/>
</dbReference>
<evidence type="ECO:0000256" key="1">
    <source>
        <dbReference type="ARBA" id="ARBA00022741"/>
    </source>
</evidence>